<dbReference type="InterPro" id="IPR044855">
    <property type="entry name" value="CoA-Trfase_III_dom3_sf"/>
</dbReference>
<dbReference type="PANTHER" id="PTHR48207">
    <property type="entry name" value="SUCCINATE--HYDROXYMETHYLGLUTARATE COA-TRANSFERASE"/>
    <property type="match status" value="1"/>
</dbReference>
<dbReference type="RefSeq" id="WP_256028113.1">
    <property type="nucleotide sequence ID" value="NZ_JAHLKM010000001.1"/>
</dbReference>
<dbReference type="EMBL" id="JAHLKM010000001">
    <property type="protein sequence ID" value="MCQ4332196.1"/>
    <property type="molecule type" value="Genomic_DNA"/>
</dbReference>
<comment type="caution">
    <text evidence="3">The sequence shown here is derived from an EMBL/GenBank/DDBJ whole genome shotgun (WGS) entry which is preliminary data.</text>
</comment>
<dbReference type="InterPro" id="IPR003673">
    <property type="entry name" value="CoA-Trfase_fam_III"/>
</dbReference>
<gene>
    <name evidence="3" type="ORF">KM295_01575</name>
</gene>
<reference evidence="3" key="1">
    <citation type="journal article" date="2023" name="Front. Microbiol.">
        <title>Genomic-based phylogenetic and metabolic analyses of the genus Natronomonas, and description of Natronomonas aquatica sp. nov.</title>
        <authorList>
            <person name="Garcia-Roldan A."/>
            <person name="Duran-Viseras A."/>
            <person name="de la Haba R.R."/>
            <person name="Corral P."/>
            <person name="Sanchez-Porro C."/>
            <person name="Ventosa A."/>
        </authorList>
    </citation>
    <scope>NUCLEOTIDE SEQUENCE</scope>
    <source>
        <strain evidence="3">F2-12</strain>
    </source>
</reference>
<keyword evidence="1 3" id="KW-0808">Transferase</keyword>
<dbReference type="Pfam" id="PF02515">
    <property type="entry name" value="CoA_transf_3"/>
    <property type="match status" value="1"/>
</dbReference>
<name>A0A9R1CR38_9EURY</name>
<dbReference type="Proteomes" id="UP001139494">
    <property type="component" value="Unassembled WGS sequence"/>
</dbReference>
<evidence type="ECO:0000256" key="1">
    <source>
        <dbReference type="ARBA" id="ARBA00022679"/>
    </source>
</evidence>
<dbReference type="Gene3D" id="3.30.1540.10">
    <property type="entry name" value="formyl-coa transferase, domain 3"/>
    <property type="match status" value="1"/>
</dbReference>
<evidence type="ECO:0000256" key="2">
    <source>
        <dbReference type="SAM" id="MobiDB-lite"/>
    </source>
</evidence>
<sequence length="404" mass="44430">MTANGSGGPLAGLNVVDFSGMISGGFATMLLADFGADVVKVEHPEHTDPLRDWPPMENGTSLWWKSIGRNKQCITLDLKSDDGRDLALELVEEADVVFENFRPGKMEEWDLGYETLKGVNEGIIFVRISGYGQTGPMSHKPGFGTVAEAMSGWAHVNGFPDQEPLLPPISLADLVAALFAVQSTMFAVFERDVGANASGEGQVIDVSLYEPLFRLFVSDVEQYDKKGNVPGRTGNQHPNAAPRGVYETADGYIALSASAQAIFERVMHAIDRPELIGDERFETNEKRVENADEMDAVIEAWTRQRSTEDAIDIMEENDAIVGPINDIAEVFEDEQFRARNDIVEIEDEDVGPLKTPNTVPKFSRTPGAVSHAGPRHGEHNEAVFRDRLDLSEEDLETLREQGVI</sequence>
<dbReference type="InterPro" id="IPR023606">
    <property type="entry name" value="CoA-Trfase_III_dom_1_sf"/>
</dbReference>
<dbReference type="AlphaFoldDB" id="A0A9R1CR38"/>
<organism evidence="3 4">
    <name type="scientific">Natronomonas aquatica</name>
    <dbReference type="NCBI Taxonomy" id="2841590"/>
    <lineage>
        <taxon>Archaea</taxon>
        <taxon>Methanobacteriati</taxon>
        <taxon>Methanobacteriota</taxon>
        <taxon>Stenosarchaea group</taxon>
        <taxon>Halobacteria</taxon>
        <taxon>Halobacteriales</taxon>
        <taxon>Natronomonadaceae</taxon>
        <taxon>Natronomonas</taxon>
    </lineage>
</organism>
<keyword evidence="4" id="KW-1185">Reference proteome</keyword>
<dbReference type="InterPro" id="IPR050483">
    <property type="entry name" value="CoA-transferase_III_domain"/>
</dbReference>
<dbReference type="PANTHER" id="PTHR48207:SF3">
    <property type="entry name" value="SUCCINATE--HYDROXYMETHYLGLUTARATE COA-TRANSFERASE"/>
    <property type="match status" value="1"/>
</dbReference>
<evidence type="ECO:0000313" key="4">
    <source>
        <dbReference type="Proteomes" id="UP001139494"/>
    </source>
</evidence>
<feature type="region of interest" description="Disordered" evidence="2">
    <location>
        <begin position="350"/>
        <end position="380"/>
    </location>
</feature>
<protein>
    <submittedName>
        <fullName evidence="3">CoA transferase</fullName>
    </submittedName>
</protein>
<dbReference type="SUPFAM" id="SSF89796">
    <property type="entry name" value="CoA-transferase family III (CaiB/BaiF)"/>
    <property type="match status" value="1"/>
</dbReference>
<proteinExistence type="predicted"/>
<evidence type="ECO:0000313" key="3">
    <source>
        <dbReference type="EMBL" id="MCQ4332196.1"/>
    </source>
</evidence>
<dbReference type="Gene3D" id="3.40.50.10540">
    <property type="entry name" value="Crotonobetainyl-coa:carnitine coa-transferase, domain 1"/>
    <property type="match status" value="1"/>
</dbReference>
<accession>A0A9R1CR38</accession>
<dbReference type="GO" id="GO:0008410">
    <property type="term" value="F:CoA-transferase activity"/>
    <property type="evidence" value="ECO:0007669"/>
    <property type="project" value="TreeGrafter"/>
</dbReference>